<evidence type="ECO:0000256" key="3">
    <source>
        <dbReference type="ARBA" id="ARBA00022692"/>
    </source>
</evidence>
<dbReference type="InterPro" id="IPR007603">
    <property type="entry name" value="Choline_transptr-like"/>
</dbReference>
<evidence type="ECO:0000256" key="1">
    <source>
        <dbReference type="ARBA" id="ARBA00004141"/>
    </source>
</evidence>
<dbReference type="GO" id="GO:0005886">
    <property type="term" value="C:plasma membrane"/>
    <property type="evidence" value="ECO:0007669"/>
    <property type="project" value="UniProtKB-SubCell"/>
</dbReference>
<feature type="transmembrane region" description="Helical" evidence="6">
    <location>
        <begin position="179"/>
        <end position="203"/>
    </location>
</feature>
<feature type="transmembrane region" description="Helical" evidence="6">
    <location>
        <begin position="280"/>
        <end position="304"/>
    </location>
</feature>
<evidence type="ECO:0000256" key="2">
    <source>
        <dbReference type="ARBA" id="ARBA00007168"/>
    </source>
</evidence>
<protein>
    <recommendedName>
        <fullName evidence="6">Choline transporter-like protein</fullName>
    </recommendedName>
</protein>
<dbReference type="GeneID" id="19945938"/>
<comment type="function">
    <text evidence="6">Choline transporter.</text>
</comment>
<keyword evidence="9" id="KW-1185">Reference proteome</keyword>
<dbReference type="EMBL" id="JH767144">
    <property type="protein sequence ID" value="EQC37617.1"/>
    <property type="molecule type" value="Genomic_DNA"/>
</dbReference>
<evidence type="ECO:0000256" key="5">
    <source>
        <dbReference type="ARBA" id="ARBA00023136"/>
    </source>
</evidence>
<keyword evidence="3 6" id="KW-0812">Transmembrane</keyword>
<feature type="transmembrane region" description="Helical" evidence="6">
    <location>
        <begin position="250"/>
        <end position="268"/>
    </location>
</feature>
<comment type="similarity">
    <text evidence="2 6">Belongs to the CTL (choline transporter-like) family.</text>
</comment>
<proteinExistence type="inferred from homology"/>
<reference evidence="8 9" key="1">
    <citation type="submission" date="2012-04" db="EMBL/GenBank/DDBJ databases">
        <title>The Genome Sequence of Saprolegnia declina VS20.</title>
        <authorList>
            <consortium name="The Broad Institute Genome Sequencing Platform"/>
            <person name="Russ C."/>
            <person name="Nusbaum C."/>
            <person name="Tyler B."/>
            <person name="van West P."/>
            <person name="Dieguez-Uribeondo J."/>
            <person name="de Bruijn I."/>
            <person name="Tripathy S."/>
            <person name="Jiang R."/>
            <person name="Young S.K."/>
            <person name="Zeng Q."/>
            <person name="Gargeya S."/>
            <person name="Fitzgerald M."/>
            <person name="Haas B."/>
            <person name="Abouelleil A."/>
            <person name="Alvarado L."/>
            <person name="Arachchi H.M."/>
            <person name="Berlin A."/>
            <person name="Chapman S.B."/>
            <person name="Goldberg J."/>
            <person name="Griggs A."/>
            <person name="Gujja S."/>
            <person name="Hansen M."/>
            <person name="Howarth C."/>
            <person name="Imamovic A."/>
            <person name="Larimer J."/>
            <person name="McCowen C."/>
            <person name="Montmayeur A."/>
            <person name="Murphy C."/>
            <person name="Neiman D."/>
            <person name="Pearson M."/>
            <person name="Priest M."/>
            <person name="Roberts A."/>
            <person name="Saif S."/>
            <person name="Shea T."/>
            <person name="Sisk P."/>
            <person name="Sykes S."/>
            <person name="Wortman J."/>
            <person name="Nusbaum C."/>
            <person name="Birren B."/>
        </authorList>
    </citation>
    <scope>NUCLEOTIDE SEQUENCE [LARGE SCALE GENOMIC DNA]</scope>
    <source>
        <strain evidence="8 9">VS20</strain>
    </source>
</reference>
<feature type="region of interest" description="Disordered" evidence="7">
    <location>
        <begin position="1"/>
        <end position="27"/>
    </location>
</feature>
<sequence>MYQYQSVDQQEPMLAGDKRGGPTGPVQSMRREAVTAKCNDGIFALLFIGHLVAIAYFAFTKGLDFINQYEKDHPAPEAQKGLGVVLGVSGGLIGVSVLFSAIWMKLLMAFAEHMIKFALWTNVGLLFGFAVATLFVNPIMPFVFLFLAAINICYIYAVQNRIGFASANLKIACSALNEYISIFGVAIFLLVIQVIWVAVWGLSTVGVYQMFRTADPHCADEEARGRACGGSGFGVTMFFLLVSVFWGQQVVQNVLTTTTAGTVASWWYHSSPTSGVGGALYRSMTSSFGSICFGSLIVAVLSAMRTMARVIRNQAQQDDNAALACVACLAECVLNCIENIMEYFNQWAYTYVGIYGFDFRTSGKAVIDLFNNRGWTAVINDDLASTALTIGAFGVGILSCCLGLLVAQFAPIHWQSQLGANMDQTTVFVIFGTIGFISGVSMAMILANLVITALHTIFVCFAEDPMSFQRAHPEHYSELVMAWRHFQPDALVTAYGSYV</sequence>
<keyword evidence="5 6" id="KW-0472">Membrane</keyword>
<organism evidence="8 9">
    <name type="scientific">Saprolegnia diclina (strain VS20)</name>
    <dbReference type="NCBI Taxonomy" id="1156394"/>
    <lineage>
        <taxon>Eukaryota</taxon>
        <taxon>Sar</taxon>
        <taxon>Stramenopiles</taxon>
        <taxon>Oomycota</taxon>
        <taxon>Saprolegniomycetes</taxon>
        <taxon>Saprolegniales</taxon>
        <taxon>Saprolegniaceae</taxon>
        <taxon>Saprolegnia</taxon>
    </lineage>
</organism>
<dbReference type="PANTHER" id="PTHR12385:SF4">
    <property type="entry name" value="PROTEIN PNS1"/>
    <property type="match status" value="1"/>
</dbReference>
<dbReference type="Pfam" id="PF04515">
    <property type="entry name" value="Choline_transpo"/>
    <property type="match status" value="1"/>
</dbReference>
<feature type="transmembrane region" description="Helical" evidence="6">
    <location>
        <begin position="115"/>
        <end position="136"/>
    </location>
</feature>
<dbReference type="InParanoid" id="T0S4H7"/>
<feature type="transmembrane region" description="Helical" evidence="6">
    <location>
        <begin position="383"/>
        <end position="407"/>
    </location>
</feature>
<feature type="transmembrane region" description="Helical" evidence="6">
    <location>
        <begin position="142"/>
        <end position="158"/>
    </location>
</feature>
<dbReference type="OMA" id="DTIFVAM"/>
<gene>
    <name evidence="8" type="ORF">SDRG_05211</name>
</gene>
<evidence type="ECO:0000256" key="7">
    <source>
        <dbReference type="SAM" id="MobiDB-lite"/>
    </source>
</evidence>
<dbReference type="Proteomes" id="UP000030762">
    <property type="component" value="Unassembled WGS sequence"/>
</dbReference>
<dbReference type="RefSeq" id="XP_008609137.1">
    <property type="nucleotide sequence ID" value="XM_008610915.1"/>
</dbReference>
<feature type="transmembrane region" description="Helical" evidence="6">
    <location>
        <begin position="427"/>
        <end position="460"/>
    </location>
</feature>
<dbReference type="GO" id="GO:0022857">
    <property type="term" value="F:transmembrane transporter activity"/>
    <property type="evidence" value="ECO:0007669"/>
    <property type="project" value="UniProtKB-UniRule"/>
</dbReference>
<comment type="subcellular location">
    <subcellularLocation>
        <location evidence="6">Cell membrane</location>
        <topology evidence="6">Multi-pass membrane protein</topology>
    </subcellularLocation>
    <subcellularLocation>
        <location evidence="1">Membrane</location>
        <topology evidence="1">Multi-pass membrane protein</topology>
    </subcellularLocation>
</comment>
<feature type="transmembrane region" description="Helical" evidence="6">
    <location>
        <begin position="38"/>
        <end position="59"/>
    </location>
</feature>
<evidence type="ECO:0000256" key="6">
    <source>
        <dbReference type="RuleBase" id="RU368066"/>
    </source>
</evidence>
<dbReference type="OrthoDB" id="44736at2759"/>
<evidence type="ECO:0000256" key="4">
    <source>
        <dbReference type="ARBA" id="ARBA00022989"/>
    </source>
</evidence>
<dbReference type="VEuPathDB" id="FungiDB:SDRG_05211"/>
<dbReference type="STRING" id="1156394.T0S4H7"/>
<dbReference type="AlphaFoldDB" id="T0S4H7"/>
<dbReference type="eggNOG" id="KOG1362">
    <property type="taxonomic scope" value="Eukaryota"/>
</dbReference>
<evidence type="ECO:0000313" key="9">
    <source>
        <dbReference type="Proteomes" id="UP000030762"/>
    </source>
</evidence>
<keyword evidence="4 6" id="KW-1133">Transmembrane helix</keyword>
<feature type="transmembrane region" description="Helical" evidence="6">
    <location>
        <begin position="223"/>
        <end position="243"/>
    </location>
</feature>
<name>T0S4H7_SAPDV</name>
<dbReference type="PANTHER" id="PTHR12385">
    <property type="entry name" value="CHOLINE TRANSPORTER-LIKE (SLC FAMILY 44)"/>
    <property type="match status" value="1"/>
</dbReference>
<feature type="transmembrane region" description="Helical" evidence="6">
    <location>
        <begin position="81"/>
        <end position="103"/>
    </location>
</feature>
<accession>T0S4H7</accession>
<evidence type="ECO:0000313" key="8">
    <source>
        <dbReference type="EMBL" id="EQC37617.1"/>
    </source>
</evidence>